<dbReference type="PROSITE" id="PS51755">
    <property type="entry name" value="OMPR_PHOB"/>
    <property type="match status" value="1"/>
</dbReference>
<name>A0A561C1H4_9ACTN</name>
<dbReference type="SUPFAM" id="SSF46894">
    <property type="entry name" value="C-terminal effector domain of the bipartite response regulators"/>
    <property type="match status" value="1"/>
</dbReference>
<dbReference type="InterPro" id="IPR027417">
    <property type="entry name" value="P-loop_NTPase"/>
</dbReference>
<gene>
    <name evidence="7" type="ORF">FB561_6103</name>
</gene>
<dbReference type="GO" id="GO:0006355">
    <property type="term" value="P:regulation of DNA-templated transcription"/>
    <property type="evidence" value="ECO:0007669"/>
    <property type="project" value="InterPro"/>
</dbReference>
<dbReference type="Pfam" id="PF00931">
    <property type="entry name" value="NB-ARC"/>
    <property type="match status" value="1"/>
</dbReference>
<dbReference type="Proteomes" id="UP000318380">
    <property type="component" value="Unassembled WGS sequence"/>
</dbReference>
<dbReference type="Gene3D" id="1.10.10.10">
    <property type="entry name" value="Winged helix-like DNA-binding domain superfamily/Winged helix DNA-binding domain"/>
    <property type="match status" value="1"/>
</dbReference>
<dbReference type="InterPro" id="IPR005158">
    <property type="entry name" value="BTAD"/>
</dbReference>
<protein>
    <submittedName>
        <fullName evidence="7">DNA-binding SARP family transcriptional activator</fullName>
    </submittedName>
</protein>
<dbReference type="GO" id="GO:0003677">
    <property type="term" value="F:DNA binding"/>
    <property type="evidence" value="ECO:0007669"/>
    <property type="project" value="UniProtKB-UniRule"/>
</dbReference>
<dbReference type="SMART" id="SM01043">
    <property type="entry name" value="BTAD"/>
    <property type="match status" value="1"/>
</dbReference>
<dbReference type="Pfam" id="PF03704">
    <property type="entry name" value="BTAD"/>
    <property type="match status" value="1"/>
</dbReference>
<dbReference type="EMBL" id="VIVK01000001">
    <property type="protein sequence ID" value="TWD84907.1"/>
    <property type="molecule type" value="Genomic_DNA"/>
</dbReference>
<sequence length="1016" mass="109874">MRFAVLGPIEVGLAAPPVRAAAEPVAAPAVDPPHARGLPLRAPILHQLLGTLLSRTNEVVPVDTLIDALWSGHAVRSPRQKLQVHVHRLRQLLDGPERIVHRNGGYLLRTRPGEVDAERFDTLLDQAHQVAEGNDWDQCVGLIRQAPDLWRGEPYGELAGNPVIRPEAERLAERRLSGLEQLYVAELARGRHSALIADLCRTADHHPLRERLQELRILALYRAGRQAEALAALRRTREQLVEELGVEPGPALIALQSSILAADPSLEPESHSETPSQLPPAVPDFTGRDEQVGRLLELLSSRGPRSAPAVAAIAGPAGVGKTTLAVATAHRLIDQYPDGQLYVDLRGADAGPLDPTEALGRLLRSLGVAGAAIPESRGERSALFRSRLAGTRTLILLDNAAGEQQVRPLLPGRPGCGVLVTSRAPLAGLEGASLVNLDLFTPAQALDLLRKVIGADRVATAAEAAAEIVRLCDQLPLAVRIAAARLARRPDWELSRLAERLADQRHRLDELRSGDLAVRASLELSYQGLGPAAQTTFRRLGLLDVPHFAPWVAATLLDTEADRAATAFDEESDRAAAVSAVAADRLVDELVEARLVEPFGSPGEDRYRFHDLVRLYAREVAERTESEDTRRASVGRALGEWAARAVRASRAIDPAAFRLADPGPQVLAGPADPLGWFDTEHPCLVAAVDQAAETAHLAIACELADALTVYVDIRTYFGDWRHTHDTALEAAHRLGCHRSQGVLLSKLASLEQILDHYDTAADLLVRADRAFAAAADERGRAHVRYMEGASYRSLGEPLAARGVLADAVSRFRRLGDPGGEARALQELGATYLDPYDGAAARRPLVIALAAFRQVGDRRNEALTLRWLGTAEHCEHSLDSALALHQEAGEIFDELGDVHNQAYVDGNLGRIRLDQGRPAEADTLVARSLAAFRTHGDRHGQARALHDLGRVHLARENLPKAAACLRGAVEIWSSLGAQLWQVRSLECLEGTYLAAGDRRAAQAVAARLAECGRSRTA</sequence>
<keyword evidence="3 4" id="KW-0238">DNA-binding</keyword>
<dbReference type="PRINTS" id="PR00364">
    <property type="entry name" value="DISEASERSIST"/>
</dbReference>
<dbReference type="PANTHER" id="PTHR47691">
    <property type="entry name" value="REGULATOR-RELATED"/>
    <property type="match status" value="1"/>
</dbReference>
<dbReference type="InterPro" id="IPR011990">
    <property type="entry name" value="TPR-like_helical_dom_sf"/>
</dbReference>
<dbReference type="Pfam" id="PF00486">
    <property type="entry name" value="Trans_reg_C"/>
    <property type="match status" value="1"/>
</dbReference>
<dbReference type="GO" id="GO:0043531">
    <property type="term" value="F:ADP binding"/>
    <property type="evidence" value="ECO:0007669"/>
    <property type="project" value="InterPro"/>
</dbReference>
<evidence type="ECO:0000259" key="6">
    <source>
        <dbReference type="PROSITE" id="PS51755"/>
    </source>
</evidence>
<dbReference type="Pfam" id="PF13424">
    <property type="entry name" value="TPR_12"/>
    <property type="match status" value="1"/>
</dbReference>
<dbReference type="RefSeq" id="WP_170284812.1">
    <property type="nucleotide sequence ID" value="NZ_VIVK01000001.1"/>
</dbReference>
<evidence type="ECO:0000313" key="8">
    <source>
        <dbReference type="Proteomes" id="UP000318380"/>
    </source>
</evidence>
<dbReference type="SMART" id="SM00382">
    <property type="entry name" value="AAA"/>
    <property type="match status" value="1"/>
</dbReference>
<dbReference type="InterPro" id="IPR042197">
    <property type="entry name" value="Apaf_helical"/>
</dbReference>
<dbReference type="InterPro" id="IPR002182">
    <property type="entry name" value="NB-ARC"/>
</dbReference>
<dbReference type="InterPro" id="IPR016032">
    <property type="entry name" value="Sig_transdc_resp-reg_C-effctor"/>
</dbReference>
<evidence type="ECO:0000256" key="3">
    <source>
        <dbReference type="ARBA" id="ARBA00023125"/>
    </source>
</evidence>
<keyword evidence="2" id="KW-0677">Repeat</keyword>
<dbReference type="PANTHER" id="PTHR47691:SF3">
    <property type="entry name" value="HTH-TYPE TRANSCRIPTIONAL REGULATOR RV0890C-RELATED"/>
    <property type="match status" value="1"/>
</dbReference>
<evidence type="ECO:0000313" key="7">
    <source>
        <dbReference type="EMBL" id="TWD84907.1"/>
    </source>
</evidence>
<evidence type="ECO:0000256" key="2">
    <source>
        <dbReference type="ARBA" id="ARBA00022737"/>
    </source>
</evidence>
<proteinExistence type="inferred from homology"/>
<evidence type="ECO:0000256" key="5">
    <source>
        <dbReference type="SAM" id="MobiDB-lite"/>
    </source>
</evidence>
<reference evidence="7 8" key="1">
    <citation type="submission" date="2019-06" db="EMBL/GenBank/DDBJ databases">
        <title>Sequencing the genomes of 1000 actinobacteria strains.</title>
        <authorList>
            <person name="Klenk H.-P."/>
        </authorList>
    </citation>
    <scope>NUCLEOTIDE SEQUENCE [LARGE SCALE GENOMIC DNA]</scope>
    <source>
        <strain evidence="7 8">DSM 24683</strain>
    </source>
</reference>
<dbReference type="Gene3D" id="3.40.50.300">
    <property type="entry name" value="P-loop containing nucleotide triphosphate hydrolases"/>
    <property type="match status" value="1"/>
</dbReference>
<dbReference type="SUPFAM" id="SSF52540">
    <property type="entry name" value="P-loop containing nucleoside triphosphate hydrolases"/>
    <property type="match status" value="1"/>
</dbReference>
<dbReference type="CDD" id="cd15831">
    <property type="entry name" value="BTAD"/>
    <property type="match status" value="1"/>
</dbReference>
<evidence type="ECO:0000256" key="1">
    <source>
        <dbReference type="ARBA" id="ARBA00005820"/>
    </source>
</evidence>
<dbReference type="Gene3D" id="1.10.8.430">
    <property type="entry name" value="Helical domain of apoptotic protease-activating factors"/>
    <property type="match status" value="1"/>
</dbReference>
<comment type="similarity">
    <text evidence="1">Belongs to the AfsR/DnrI/RedD regulatory family.</text>
</comment>
<dbReference type="SUPFAM" id="SSF48452">
    <property type="entry name" value="TPR-like"/>
    <property type="match status" value="2"/>
</dbReference>
<dbReference type="SMART" id="SM00862">
    <property type="entry name" value="Trans_reg_C"/>
    <property type="match status" value="1"/>
</dbReference>
<keyword evidence="8" id="KW-1185">Reference proteome</keyword>
<dbReference type="InterPro" id="IPR036388">
    <property type="entry name" value="WH-like_DNA-bd_sf"/>
</dbReference>
<dbReference type="GO" id="GO:0000160">
    <property type="term" value="P:phosphorelay signal transduction system"/>
    <property type="evidence" value="ECO:0007669"/>
    <property type="project" value="InterPro"/>
</dbReference>
<accession>A0A561C1H4</accession>
<dbReference type="Gene3D" id="1.25.40.10">
    <property type="entry name" value="Tetratricopeptide repeat domain"/>
    <property type="match status" value="3"/>
</dbReference>
<dbReference type="InterPro" id="IPR001867">
    <property type="entry name" value="OmpR/PhoB-type_DNA-bd"/>
</dbReference>
<organism evidence="7 8">
    <name type="scientific">Kribbella amoyensis</name>
    <dbReference type="NCBI Taxonomy" id="996641"/>
    <lineage>
        <taxon>Bacteria</taxon>
        <taxon>Bacillati</taxon>
        <taxon>Actinomycetota</taxon>
        <taxon>Actinomycetes</taxon>
        <taxon>Propionibacteriales</taxon>
        <taxon>Kribbellaceae</taxon>
        <taxon>Kribbella</taxon>
    </lineage>
</organism>
<comment type="caution">
    <text evidence="7">The sequence shown here is derived from an EMBL/GenBank/DDBJ whole genome shotgun (WGS) entry which is preliminary data.</text>
</comment>
<feature type="DNA-binding region" description="OmpR/PhoB-type" evidence="4">
    <location>
        <begin position="1"/>
        <end position="110"/>
    </location>
</feature>
<dbReference type="InterPro" id="IPR003593">
    <property type="entry name" value="AAA+_ATPase"/>
</dbReference>
<dbReference type="AlphaFoldDB" id="A0A561C1H4"/>
<feature type="region of interest" description="Disordered" evidence="5">
    <location>
        <begin position="264"/>
        <end position="286"/>
    </location>
</feature>
<feature type="domain" description="OmpR/PhoB-type" evidence="6">
    <location>
        <begin position="1"/>
        <end position="110"/>
    </location>
</feature>
<evidence type="ECO:0000256" key="4">
    <source>
        <dbReference type="PROSITE-ProRule" id="PRU01091"/>
    </source>
</evidence>